<evidence type="ECO:0000313" key="2">
    <source>
        <dbReference type="Proteomes" id="UP001057402"/>
    </source>
</evidence>
<dbReference type="Proteomes" id="UP001057402">
    <property type="component" value="Chromosome 12"/>
</dbReference>
<dbReference type="EMBL" id="CM042891">
    <property type="protein sequence ID" value="KAI4302404.1"/>
    <property type="molecule type" value="Genomic_DNA"/>
</dbReference>
<gene>
    <name evidence="1" type="ORF">MLD38_038152</name>
</gene>
<name>A0ACB9KY07_9MYRT</name>
<comment type="caution">
    <text evidence="1">The sequence shown here is derived from an EMBL/GenBank/DDBJ whole genome shotgun (WGS) entry which is preliminary data.</text>
</comment>
<sequence length="230" mass="24978">MLPRLLRHDTGVNSWEKLPGFILQRVAFQESSICHTYLDSNVSVAPPCARAPSCCSFRTSGSLTAYSIRARRDGCLVYLSFFNLGWEQALEPVVKPRNGDPVGIANKPPSVRPRKTDRNSTSAIDLVKDSPGAKRCYCNAGLTWNGVKGVCINNTTFKDLTGEQGTLRGKRYTRQQATSPGIGGFGEVHKGILDEGTPVAIKCAKLGNAKGTNQVLYEVRTLCKLTIATS</sequence>
<proteinExistence type="predicted"/>
<keyword evidence="2" id="KW-1185">Reference proteome</keyword>
<accession>A0ACB9KY07</accession>
<reference evidence="2" key="1">
    <citation type="journal article" date="2023" name="Front. Plant Sci.">
        <title>Chromosomal-level genome assembly of Melastoma candidum provides insights into trichome evolution.</title>
        <authorList>
            <person name="Zhong Y."/>
            <person name="Wu W."/>
            <person name="Sun C."/>
            <person name="Zou P."/>
            <person name="Liu Y."/>
            <person name="Dai S."/>
            <person name="Zhou R."/>
        </authorList>
    </citation>
    <scope>NUCLEOTIDE SEQUENCE [LARGE SCALE GENOMIC DNA]</scope>
</reference>
<organism evidence="1 2">
    <name type="scientific">Melastoma candidum</name>
    <dbReference type="NCBI Taxonomy" id="119954"/>
    <lineage>
        <taxon>Eukaryota</taxon>
        <taxon>Viridiplantae</taxon>
        <taxon>Streptophyta</taxon>
        <taxon>Embryophyta</taxon>
        <taxon>Tracheophyta</taxon>
        <taxon>Spermatophyta</taxon>
        <taxon>Magnoliopsida</taxon>
        <taxon>eudicotyledons</taxon>
        <taxon>Gunneridae</taxon>
        <taxon>Pentapetalae</taxon>
        <taxon>rosids</taxon>
        <taxon>malvids</taxon>
        <taxon>Myrtales</taxon>
        <taxon>Melastomataceae</taxon>
        <taxon>Melastomatoideae</taxon>
        <taxon>Melastomateae</taxon>
        <taxon>Melastoma</taxon>
    </lineage>
</organism>
<protein>
    <submittedName>
        <fullName evidence="1">Uncharacterized protein</fullName>
    </submittedName>
</protein>
<evidence type="ECO:0000313" key="1">
    <source>
        <dbReference type="EMBL" id="KAI4302404.1"/>
    </source>
</evidence>